<sequence length="814" mass="94767">MQRFWTVGVVPLFTFHYLSATREPDMLSDTTSNIKRVRSIFIKDQSPGPTERNLACAHLSPLVQTSLPANVGSDQPSLPIAGRNRQDRTLMLFDNFVVERGNESTFCLRPAPASKVADREAYRLVSKKRKIDLNLSLGLPGLGQDANSPPNSSISRYPRCNPFGSNQPLEKLTTAVNHVPRKNDQGERLSALSYSRCKRPKLSEEDKHAVEYGPSLKPSNKSKAFKAENMSIDPCSHNVHFTKLAPLAKCEVPPIRTLNPPASANLWALIPIIWNDLKKTIDHKVKNDLDQFRKKLWEIYQISRSHEIIKRGTTNGDYHHIRKRIQKMAKVLLSMNNQILSFFGNRELAFYYPQEPQKMLRWLMDFLLECNRYQLMFFPNQQVIDQNWLETDKREVYQKIVQSIHETESIDAYQVHCEELSKNAIVVSKQQKLMSEAVSATLSYYYKSKNKKKWDYIFGGNDMFTLQLANFYHILKGKENTELKSEGQSDNLSFVLPWMNSCTSNLLDSISSHVDLEKIKFVINVKPIIQEENLLQEAQIFTIENLFDCENKNEKNWAWISRVRLNRRIDFEKLFQPTSESIISQIRSNLIKIFGRQPSVEQQEKMNETSNEEVLMTFNLIFDILWEFNRIFIESFGCQSGGEKYINEQKLVQFFFISSFFEFKNEKQGTHQIHRENTVELILKIFTGSKNENKFLVNPSIGLQHSYEVISNNDLIVAQIVVNTLGNYYKNQNEQKWKCFFESDVNFFRYLLTSSSKLFRRLPYADKNTKFYKTYNSYNIFPWSNPIDPQMPKLKRKLGTQQLAEIDCWVKSFD</sequence>
<keyword evidence="1" id="KW-0732">Signal</keyword>
<feature type="chain" id="PRO_5036366479" evidence="1">
    <location>
        <begin position="21"/>
        <end position="814"/>
    </location>
</feature>
<accession>A0A5B0PUP8</accession>
<organism evidence="3 4">
    <name type="scientific">Puccinia graminis f. sp. tritici</name>
    <dbReference type="NCBI Taxonomy" id="56615"/>
    <lineage>
        <taxon>Eukaryota</taxon>
        <taxon>Fungi</taxon>
        <taxon>Dikarya</taxon>
        <taxon>Basidiomycota</taxon>
        <taxon>Pucciniomycotina</taxon>
        <taxon>Pucciniomycetes</taxon>
        <taxon>Pucciniales</taxon>
        <taxon>Pucciniaceae</taxon>
        <taxon>Puccinia</taxon>
    </lineage>
</organism>
<feature type="signal peptide" evidence="1">
    <location>
        <begin position="1"/>
        <end position="20"/>
    </location>
</feature>
<dbReference type="AlphaFoldDB" id="A0A5B0PUP8"/>
<name>A0A5B0PUP8_PUCGR</name>
<evidence type="ECO:0000313" key="4">
    <source>
        <dbReference type="Proteomes" id="UP000324748"/>
    </source>
</evidence>
<comment type="caution">
    <text evidence="3">The sequence shown here is derived from an EMBL/GenBank/DDBJ whole genome shotgun (WGS) entry which is preliminary data.</text>
</comment>
<evidence type="ECO:0000313" key="2">
    <source>
        <dbReference type="EMBL" id="KAA1068600.1"/>
    </source>
</evidence>
<protein>
    <submittedName>
        <fullName evidence="3">Uncharacterized protein</fullName>
    </submittedName>
</protein>
<evidence type="ECO:0000313" key="3">
    <source>
        <dbReference type="EMBL" id="KAA1104328.1"/>
    </source>
</evidence>
<evidence type="ECO:0000256" key="1">
    <source>
        <dbReference type="SAM" id="SignalP"/>
    </source>
</evidence>
<reference evidence="4 5" key="1">
    <citation type="submission" date="2019-05" db="EMBL/GenBank/DDBJ databases">
        <title>Emergence of the Ug99 lineage of the wheat stem rust pathogen through somatic hybridization.</title>
        <authorList>
            <person name="Li F."/>
            <person name="Upadhyaya N.M."/>
            <person name="Sperschneider J."/>
            <person name="Matny O."/>
            <person name="Nguyen-Phuc H."/>
            <person name="Mago R."/>
            <person name="Raley C."/>
            <person name="Miller M.E."/>
            <person name="Silverstein K.A.T."/>
            <person name="Henningsen E."/>
            <person name="Hirsch C.D."/>
            <person name="Visser B."/>
            <person name="Pretorius Z.A."/>
            <person name="Steffenson B.J."/>
            <person name="Schwessinger B."/>
            <person name="Dodds P.N."/>
            <person name="Figueroa M."/>
        </authorList>
    </citation>
    <scope>NUCLEOTIDE SEQUENCE [LARGE SCALE GENOMIC DNA]</scope>
    <source>
        <strain evidence="3">21-0</strain>
        <strain evidence="2 5">Ug99</strain>
    </source>
</reference>
<proteinExistence type="predicted"/>
<gene>
    <name evidence="3" type="ORF">PGT21_019431</name>
    <name evidence="2" type="ORF">PGTUg99_033434</name>
</gene>
<dbReference type="EMBL" id="VSWC01000041">
    <property type="protein sequence ID" value="KAA1104328.1"/>
    <property type="molecule type" value="Genomic_DNA"/>
</dbReference>
<keyword evidence="4" id="KW-1185">Reference proteome</keyword>
<dbReference type="EMBL" id="VDEP01000505">
    <property type="protein sequence ID" value="KAA1068600.1"/>
    <property type="molecule type" value="Genomic_DNA"/>
</dbReference>
<dbReference type="Proteomes" id="UP000324748">
    <property type="component" value="Unassembled WGS sequence"/>
</dbReference>
<dbReference type="Proteomes" id="UP000325313">
    <property type="component" value="Unassembled WGS sequence"/>
</dbReference>
<evidence type="ECO:0000313" key="5">
    <source>
        <dbReference type="Proteomes" id="UP000325313"/>
    </source>
</evidence>